<dbReference type="SUPFAM" id="SSF53649">
    <property type="entry name" value="Alkaline phosphatase-like"/>
    <property type="match status" value="1"/>
</dbReference>
<dbReference type="GO" id="GO:0016740">
    <property type="term" value="F:transferase activity"/>
    <property type="evidence" value="ECO:0007669"/>
    <property type="project" value="UniProtKB-KW"/>
</dbReference>
<comment type="caution">
    <text evidence="8">The sequence shown here is derived from an EMBL/GenBank/DDBJ whole genome shotgun (WGS) entry which is preliminary data.</text>
</comment>
<evidence type="ECO:0000313" key="8">
    <source>
        <dbReference type="EMBL" id="NIK73610.1"/>
    </source>
</evidence>
<feature type="transmembrane region" description="Helical" evidence="6">
    <location>
        <begin position="159"/>
        <end position="180"/>
    </location>
</feature>
<sequence>MKTRVLMDAVKQKHKAAWLFWGSQKRLLKLLALALFLFALARLALLWRFGQNLQGYEKDIVWAFVVGARYDLLVIAYMFLPILLSSWFYWVKGEAWELPIRRFQYYYATFILSVAMLVLLIDQEYYTYFQSHLNVFVFAFFEDDTVNILRSIWSDHSPGLFLGIWLLLTLGLRQLLRVWFGRPALLPWQLSKGIMVLCLLLWHALYFVALRGSFTEFPLLIDDASISDNTFVNYLTPNAFFTFKEAFKERNDLFEPKPSVWRLYGFANKKEALEALGHEDLHKKTPPNDFLAAHPPNVVFVIMESMGTDYLRMHSQQCNTLGCLADLLPEMYVFLNTTSAQNGTIPTVEELLLNSPLHPITQSRHRRTSFESSVAYPFKQKGYLTGFLTSGKLAWQNLEEFLPYQYFDFQVGRSLLRKRYPQAEENDWGVYDEFLFDYTLEKLQEAPEKPKFFFLLTTTNHTPFRLPSTYDPLPVSIPDSIRRVMLTEPDMAQRSFYNYQYAAHQLGLFLKRLKESEAGKRTIVVITGDHNNLMVIPYDDSRLMAKRSVPIIFYIPEDYRPKHAVDVRVPASHKDIFATIFPLALADADYWSLGENLFDTTRTRHFFALNAGTTAFDRDKAVVDIRQQKTVYLHRQPTGKWQAAEPTAEHERLRRRALAYEALWHDFFNSRF</sequence>
<evidence type="ECO:0000256" key="5">
    <source>
        <dbReference type="ARBA" id="ARBA00023136"/>
    </source>
</evidence>
<dbReference type="PANTHER" id="PTHR47371">
    <property type="entry name" value="LIPOTEICHOIC ACID SYNTHASE"/>
    <property type="match status" value="1"/>
</dbReference>
<dbReference type="AlphaFoldDB" id="A0A846MQG9"/>
<evidence type="ECO:0000256" key="3">
    <source>
        <dbReference type="ARBA" id="ARBA00022692"/>
    </source>
</evidence>
<evidence type="ECO:0000313" key="9">
    <source>
        <dbReference type="Proteomes" id="UP000537126"/>
    </source>
</evidence>
<feature type="transmembrane region" description="Helical" evidence="6">
    <location>
        <begin position="103"/>
        <end position="121"/>
    </location>
</feature>
<dbReference type="Pfam" id="PF00884">
    <property type="entry name" value="Sulfatase"/>
    <property type="match status" value="1"/>
</dbReference>
<dbReference type="InterPro" id="IPR000917">
    <property type="entry name" value="Sulfatase_N"/>
</dbReference>
<feature type="transmembrane region" description="Helical" evidence="6">
    <location>
        <begin position="192"/>
        <end position="210"/>
    </location>
</feature>
<keyword evidence="8" id="KW-0808">Transferase</keyword>
<dbReference type="PANTHER" id="PTHR47371:SF3">
    <property type="entry name" value="PHOSPHOGLYCEROL TRANSFERASE I"/>
    <property type="match status" value="1"/>
</dbReference>
<dbReference type="EMBL" id="JAASRN010000002">
    <property type="protein sequence ID" value="NIK73610.1"/>
    <property type="molecule type" value="Genomic_DNA"/>
</dbReference>
<protein>
    <submittedName>
        <fullName evidence="8">Phosphoglycerol transferase MdoB-like AlkP superfamily enzyme</fullName>
    </submittedName>
</protein>
<reference evidence="8 9" key="1">
    <citation type="submission" date="2020-03" db="EMBL/GenBank/DDBJ databases">
        <title>Genomic Encyclopedia of Type Strains, Phase IV (KMG-IV): sequencing the most valuable type-strain genomes for metagenomic binning, comparative biology and taxonomic classification.</title>
        <authorList>
            <person name="Goeker M."/>
        </authorList>
    </citation>
    <scope>NUCLEOTIDE SEQUENCE [LARGE SCALE GENOMIC DNA]</scope>
    <source>
        <strain evidence="8 9">DSM 5718</strain>
    </source>
</reference>
<evidence type="ECO:0000256" key="6">
    <source>
        <dbReference type="SAM" id="Phobius"/>
    </source>
</evidence>
<gene>
    <name evidence="8" type="ORF">FHS56_001123</name>
</gene>
<feature type="domain" description="Sulfatase N-terminal" evidence="7">
    <location>
        <begin position="296"/>
        <end position="584"/>
    </location>
</feature>
<keyword evidence="3 6" id="KW-0812">Transmembrane</keyword>
<proteinExistence type="predicted"/>
<name>A0A846MQG9_9BACT</name>
<dbReference type="InterPro" id="IPR017850">
    <property type="entry name" value="Alkaline_phosphatase_core_sf"/>
</dbReference>
<evidence type="ECO:0000256" key="2">
    <source>
        <dbReference type="ARBA" id="ARBA00022475"/>
    </source>
</evidence>
<dbReference type="GO" id="GO:0005886">
    <property type="term" value="C:plasma membrane"/>
    <property type="evidence" value="ECO:0007669"/>
    <property type="project" value="UniProtKB-SubCell"/>
</dbReference>
<dbReference type="Gene3D" id="3.40.720.10">
    <property type="entry name" value="Alkaline Phosphatase, subunit A"/>
    <property type="match status" value="1"/>
</dbReference>
<keyword evidence="4 6" id="KW-1133">Transmembrane helix</keyword>
<keyword evidence="5 6" id="KW-0472">Membrane</keyword>
<dbReference type="InterPro" id="IPR050448">
    <property type="entry name" value="OpgB/LTA_synthase_biosynth"/>
</dbReference>
<evidence type="ECO:0000259" key="7">
    <source>
        <dbReference type="Pfam" id="PF00884"/>
    </source>
</evidence>
<organism evidence="8 9">
    <name type="scientific">Thermonema lapsum</name>
    <dbReference type="NCBI Taxonomy" id="28195"/>
    <lineage>
        <taxon>Bacteria</taxon>
        <taxon>Pseudomonadati</taxon>
        <taxon>Bacteroidota</taxon>
        <taxon>Cytophagia</taxon>
        <taxon>Cytophagales</taxon>
        <taxon>Thermonemataceae</taxon>
        <taxon>Thermonema</taxon>
    </lineage>
</organism>
<dbReference type="RefSeq" id="WP_166918891.1">
    <property type="nucleotide sequence ID" value="NZ_JAASRN010000002.1"/>
</dbReference>
<dbReference type="Proteomes" id="UP000537126">
    <property type="component" value="Unassembled WGS sequence"/>
</dbReference>
<comment type="subcellular location">
    <subcellularLocation>
        <location evidence="1">Cell membrane</location>
        <topology evidence="1">Multi-pass membrane protein</topology>
    </subcellularLocation>
</comment>
<dbReference type="CDD" id="cd16015">
    <property type="entry name" value="LTA_synthase"/>
    <property type="match status" value="1"/>
</dbReference>
<keyword evidence="2" id="KW-1003">Cell membrane</keyword>
<evidence type="ECO:0000256" key="4">
    <source>
        <dbReference type="ARBA" id="ARBA00022989"/>
    </source>
</evidence>
<accession>A0A846MQG9</accession>
<feature type="transmembrane region" description="Helical" evidence="6">
    <location>
        <begin position="70"/>
        <end position="91"/>
    </location>
</feature>
<evidence type="ECO:0000256" key="1">
    <source>
        <dbReference type="ARBA" id="ARBA00004651"/>
    </source>
</evidence>
<keyword evidence="9" id="KW-1185">Reference proteome</keyword>